<evidence type="ECO:0000256" key="1">
    <source>
        <dbReference type="SAM" id="MobiDB-lite"/>
    </source>
</evidence>
<protein>
    <submittedName>
        <fullName evidence="2">Uncharacterized protein</fullName>
    </submittedName>
</protein>
<dbReference type="AlphaFoldDB" id="A0A843XR33"/>
<accession>A0A843XR33</accession>
<evidence type="ECO:0000313" key="3">
    <source>
        <dbReference type="Proteomes" id="UP000652761"/>
    </source>
</evidence>
<evidence type="ECO:0000313" key="2">
    <source>
        <dbReference type="EMBL" id="MQM21530.1"/>
    </source>
</evidence>
<name>A0A843XR33_COLES</name>
<keyword evidence="3" id="KW-1185">Reference proteome</keyword>
<gene>
    <name evidence="2" type="ORF">Taro_054573</name>
</gene>
<dbReference type="Proteomes" id="UP000652761">
    <property type="component" value="Unassembled WGS sequence"/>
</dbReference>
<organism evidence="2 3">
    <name type="scientific">Colocasia esculenta</name>
    <name type="common">Wild taro</name>
    <name type="synonym">Arum esculentum</name>
    <dbReference type="NCBI Taxonomy" id="4460"/>
    <lineage>
        <taxon>Eukaryota</taxon>
        <taxon>Viridiplantae</taxon>
        <taxon>Streptophyta</taxon>
        <taxon>Embryophyta</taxon>
        <taxon>Tracheophyta</taxon>
        <taxon>Spermatophyta</taxon>
        <taxon>Magnoliopsida</taxon>
        <taxon>Liliopsida</taxon>
        <taxon>Araceae</taxon>
        <taxon>Aroideae</taxon>
        <taxon>Colocasieae</taxon>
        <taxon>Colocasia</taxon>
    </lineage>
</organism>
<proteinExistence type="predicted"/>
<reference evidence="2" key="1">
    <citation type="submission" date="2017-07" db="EMBL/GenBank/DDBJ databases">
        <title>Taro Niue Genome Assembly and Annotation.</title>
        <authorList>
            <person name="Atibalentja N."/>
            <person name="Keating K."/>
            <person name="Fields C.J."/>
        </authorList>
    </citation>
    <scope>NUCLEOTIDE SEQUENCE</scope>
    <source>
        <strain evidence="2">Niue_2</strain>
        <tissue evidence="2">Leaf</tissue>
    </source>
</reference>
<feature type="region of interest" description="Disordered" evidence="1">
    <location>
        <begin position="156"/>
        <end position="227"/>
    </location>
</feature>
<sequence>MFAKKVQKIGHHIKAKDFKEVPNISCQLESTSKLQRSRPSLCSVFWSRPRVSKGVDPLSNGLSCSLTRVDPGLQLESTPSLNQSRPWPSIGVDPACAQFFRVDPSSSRESTSVQQKLFSPKGVDLQAVKESTLACSLAQEVRTENFYDVEEDSLYRKHRHGGDGGAEAGQPTSAPPSVDCDGGETPMMGSDSDSRKAFVGVFTSSSPVSENGPPSKACNRFSPLPLSSAILPGLCKEAAS</sequence>
<comment type="caution">
    <text evidence="2">The sequence shown here is derived from an EMBL/GenBank/DDBJ whole genome shotgun (WGS) entry which is preliminary data.</text>
</comment>
<dbReference type="EMBL" id="NMUH01011165">
    <property type="protein sequence ID" value="MQM21530.1"/>
    <property type="molecule type" value="Genomic_DNA"/>
</dbReference>